<evidence type="ECO:0000259" key="24">
    <source>
        <dbReference type="Pfam" id="PF11838"/>
    </source>
</evidence>
<keyword evidence="11 21" id="KW-0378">Hydrolase</keyword>
<dbReference type="InterPro" id="IPR034016">
    <property type="entry name" value="M1_APN-typ"/>
</dbReference>
<dbReference type="InterPro" id="IPR024571">
    <property type="entry name" value="ERAP1-like_C_dom"/>
</dbReference>
<dbReference type="SUPFAM" id="SSF63737">
    <property type="entry name" value="Leukotriene A4 hydrolase N-terminal domain"/>
    <property type="match status" value="1"/>
</dbReference>
<dbReference type="FunFam" id="1.10.390.10:FF:000013">
    <property type="entry name" value="Aminopeptidase N"/>
    <property type="match status" value="1"/>
</dbReference>
<dbReference type="GO" id="GO:0005886">
    <property type="term" value="C:plasma membrane"/>
    <property type="evidence" value="ECO:0007669"/>
    <property type="project" value="UniProtKB-SubCell"/>
</dbReference>
<evidence type="ECO:0000256" key="8">
    <source>
        <dbReference type="ARBA" id="ARBA00022692"/>
    </source>
</evidence>
<evidence type="ECO:0000256" key="7">
    <source>
        <dbReference type="ARBA" id="ARBA00022670"/>
    </source>
</evidence>
<dbReference type="Proteomes" id="UP000283509">
    <property type="component" value="Unassembled WGS sequence"/>
</dbReference>
<keyword evidence="15 21" id="KW-0482">Metalloprotease</keyword>
<feature type="binding site" evidence="19">
    <location>
        <position position="445"/>
    </location>
    <ligand>
        <name>Zn(2+)</name>
        <dbReference type="ChEBI" id="CHEBI:29105"/>
        <note>catalytic</note>
    </ligand>
</feature>
<evidence type="ECO:0000259" key="25">
    <source>
        <dbReference type="Pfam" id="PF17900"/>
    </source>
</evidence>
<evidence type="ECO:0000256" key="13">
    <source>
        <dbReference type="ARBA" id="ARBA00022968"/>
    </source>
</evidence>
<dbReference type="InterPro" id="IPR042097">
    <property type="entry name" value="Aminopeptidase_N-like_N_sf"/>
</dbReference>
<feature type="domain" description="Aminopeptidase N-like N-terminal" evidence="25">
    <location>
        <begin position="147"/>
        <end position="336"/>
    </location>
</feature>
<keyword evidence="13" id="KW-0735">Signal-anchor</keyword>
<dbReference type="InterPro" id="IPR001930">
    <property type="entry name" value="Peptidase_M1"/>
</dbReference>
<evidence type="ECO:0000256" key="18">
    <source>
        <dbReference type="PIRSR" id="PIRSR634016-1"/>
    </source>
</evidence>
<feature type="region of interest" description="Disordered" evidence="22">
    <location>
        <begin position="52"/>
        <end position="143"/>
    </location>
</feature>
<keyword evidence="10" id="KW-0732">Signal</keyword>
<keyword evidence="27" id="KW-1185">Reference proteome</keyword>
<evidence type="ECO:0000256" key="21">
    <source>
        <dbReference type="RuleBase" id="RU364040"/>
    </source>
</evidence>
<evidence type="ECO:0000256" key="14">
    <source>
        <dbReference type="ARBA" id="ARBA00022989"/>
    </source>
</evidence>
<comment type="subcellular location">
    <subcellularLocation>
        <location evidence="2">Cell membrane</location>
        <topology evidence="2">Lipid-anchor</topology>
        <topology evidence="2">GPI-anchor</topology>
    </subcellularLocation>
    <subcellularLocation>
        <location evidence="1">Membrane</location>
        <topology evidence="1">Single-pass type II membrane protein</topology>
    </subcellularLocation>
</comment>
<keyword evidence="14" id="KW-1133">Transmembrane helix</keyword>
<evidence type="ECO:0000256" key="11">
    <source>
        <dbReference type="ARBA" id="ARBA00022801"/>
    </source>
</evidence>
<keyword evidence="4 21" id="KW-0031">Aminopeptidase</keyword>
<feature type="site" description="Transition state stabilizer" evidence="20">
    <location>
        <position position="531"/>
    </location>
</feature>
<dbReference type="GO" id="GO:0005737">
    <property type="term" value="C:cytoplasm"/>
    <property type="evidence" value="ECO:0007669"/>
    <property type="project" value="TreeGrafter"/>
</dbReference>
<accession>A0A423TKW4</accession>
<dbReference type="AlphaFoldDB" id="A0A423TKW4"/>
<dbReference type="InterPro" id="IPR014782">
    <property type="entry name" value="Peptidase_M1_dom"/>
</dbReference>
<dbReference type="GO" id="GO:0098552">
    <property type="term" value="C:side of membrane"/>
    <property type="evidence" value="ECO:0007669"/>
    <property type="project" value="UniProtKB-KW"/>
</dbReference>
<dbReference type="InterPro" id="IPR027268">
    <property type="entry name" value="Peptidase_M4/M1_CTD_sf"/>
</dbReference>
<name>A0A423TKW4_PENVA</name>
<evidence type="ECO:0000313" key="27">
    <source>
        <dbReference type="Proteomes" id="UP000283509"/>
    </source>
</evidence>
<evidence type="ECO:0000256" key="19">
    <source>
        <dbReference type="PIRSR" id="PIRSR634016-3"/>
    </source>
</evidence>
<dbReference type="GO" id="GO:0004177">
    <property type="term" value="F:aminopeptidase activity"/>
    <property type="evidence" value="ECO:0007669"/>
    <property type="project" value="UniProtKB-KW"/>
</dbReference>
<keyword evidence="9 19" id="KW-0479">Metal-binding</keyword>
<evidence type="ECO:0000256" key="4">
    <source>
        <dbReference type="ARBA" id="ARBA00022438"/>
    </source>
</evidence>
<keyword evidence="12 19" id="KW-0862">Zinc</keyword>
<dbReference type="EC" id="3.4.11.-" evidence="21"/>
<dbReference type="FunFam" id="2.60.40.1910:FF:000008">
    <property type="entry name" value="Aminopeptidase"/>
    <property type="match status" value="1"/>
</dbReference>
<evidence type="ECO:0000256" key="22">
    <source>
        <dbReference type="SAM" id="MobiDB-lite"/>
    </source>
</evidence>
<keyword evidence="5" id="KW-1003">Cell membrane</keyword>
<evidence type="ECO:0000256" key="17">
    <source>
        <dbReference type="ARBA" id="ARBA00023180"/>
    </source>
</evidence>
<evidence type="ECO:0000256" key="9">
    <source>
        <dbReference type="ARBA" id="ARBA00022723"/>
    </source>
</evidence>
<feature type="binding site" evidence="19">
    <location>
        <position position="449"/>
    </location>
    <ligand>
        <name>Zn(2+)</name>
        <dbReference type="ChEBI" id="CHEBI:29105"/>
        <note>catalytic</note>
    </ligand>
</feature>
<feature type="domain" description="ERAP1-like C-terminal" evidence="24">
    <location>
        <begin position="682"/>
        <end position="781"/>
    </location>
</feature>
<dbReference type="EMBL" id="QCYY01001567">
    <property type="protein sequence ID" value="ROT77089.1"/>
    <property type="molecule type" value="Genomic_DNA"/>
</dbReference>
<dbReference type="Gene3D" id="2.60.40.1730">
    <property type="entry name" value="tricorn interacting facor f3 domain"/>
    <property type="match status" value="1"/>
</dbReference>
<dbReference type="SUPFAM" id="SSF55486">
    <property type="entry name" value="Metalloproteases ('zincins'), catalytic domain"/>
    <property type="match status" value="1"/>
</dbReference>
<dbReference type="GO" id="GO:0008237">
    <property type="term" value="F:metallopeptidase activity"/>
    <property type="evidence" value="ECO:0007669"/>
    <property type="project" value="UniProtKB-KW"/>
</dbReference>
<feature type="active site" description="Proton acceptor" evidence="18">
    <location>
        <position position="446"/>
    </location>
</feature>
<dbReference type="Gene3D" id="1.25.50.20">
    <property type="match status" value="1"/>
</dbReference>
<dbReference type="Pfam" id="PF17900">
    <property type="entry name" value="Peptidase_M1_N"/>
    <property type="match status" value="1"/>
</dbReference>
<feature type="compositionally biased region" description="Polar residues" evidence="22">
    <location>
        <begin position="68"/>
        <end position="82"/>
    </location>
</feature>
<comment type="similarity">
    <text evidence="3 21">Belongs to the peptidase M1 family.</text>
</comment>
<dbReference type="Pfam" id="PF11838">
    <property type="entry name" value="ERAP1_C"/>
    <property type="match status" value="1"/>
</dbReference>
<dbReference type="InterPro" id="IPR050344">
    <property type="entry name" value="Peptidase_M1_aminopeptidases"/>
</dbReference>
<dbReference type="GO" id="GO:0005615">
    <property type="term" value="C:extracellular space"/>
    <property type="evidence" value="ECO:0007669"/>
    <property type="project" value="TreeGrafter"/>
</dbReference>
<evidence type="ECO:0000256" key="6">
    <source>
        <dbReference type="ARBA" id="ARBA00022622"/>
    </source>
</evidence>
<evidence type="ECO:0000256" key="16">
    <source>
        <dbReference type="ARBA" id="ARBA00023136"/>
    </source>
</evidence>
<feature type="binding site" evidence="19">
    <location>
        <position position="468"/>
    </location>
    <ligand>
        <name>Zn(2+)</name>
        <dbReference type="ChEBI" id="CHEBI:29105"/>
        <note>catalytic</note>
    </ligand>
</feature>
<dbReference type="PRINTS" id="PR00756">
    <property type="entry name" value="ALADIPTASE"/>
</dbReference>
<evidence type="ECO:0000256" key="12">
    <source>
        <dbReference type="ARBA" id="ARBA00022833"/>
    </source>
</evidence>
<evidence type="ECO:0000256" key="15">
    <source>
        <dbReference type="ARBA" id="ARBA00023049"/>
    </source>
</evidence>
<dbReference type="PANTHER" id="PTHR11533:SF18">
    <property type="entry name" value="FI02158P"/>
    <property type="match status" value="1"/>
</dbReference>
<evidence type="ECO:0000256" key="3">
    <source>
        <dbReference type="ARBA" id="ARBA00010136"/>
    </source>
</evidence>
<evidence type="ECO:0000256" key="10">
    <source>
        <dbReference type="ARBA" id="ARBA00022729"/>
    </source>
</evidence>
<evidence type="ECO:0000259" key="23">
    <source>
        <dbReference type="Pfam" id="PF01433"/>
    </source>
</evidence>
<dbReference type="PANTHER" id="PTHR11533">
    <property type="entry name" value="PROTEASE M1 ZINC METALLOPROTEASE"/>
    <property type="match status" value="1"/>
</dbReference>
<comment type="caution">
    <text evidence="26">The sequence shown here is derived from an EMBL/GenBank/DDBJ whole genome shotgun (WGS) entry which is preliminary data.</text>
</comment>
<reference evidence="26 27" key="1">
    <citation type="submission" date="2018-04" db="EMBL/GenBank/DDBJ databases">
        <authorList>
            <person name="Zhang X."/>
            <person name="Yuan J."/>
            <person name="Li F."/>
            <person name="Xiang J."/>
        </authorList>
    </citation>
    <scope>NUCLEOTIDE SEQUENCE [LARGE SCALE GENOMIC DNA]</scope>
    <source>
        <tissue evidence="26">Muscle</tissue>
    </source>
</reference>
<organism evidence="26 27">
    <name type="scientific">Penaeus vannamei</name>
    <name type="common">Whiteleg shrimp</name>
    <name type="synonym">Litopenaeus vannamei</name>
    <dbReference type="NCBI Taxonomy" id="6689"/>
    <lineage>
        <taxon>Eukaryota</taxon>
        <taxon>Metazoa</taxon>
        <taxon>Ecdysozoa</taxon>
        <taxon>Arthropoda</taxon>
        <taxon>Crustacea</taxon>
        <taxon>Multicrustacea</taxon>
        <taxon>Malacostraca</taxon>
        <taxon>Eumalacostraca</taxon>
        <taxon>Eucarida</taxon>
        <taxon>Decapoda</taxon>
        <taxon>Dendrobranchiata</taxon>
        <taxon>Penaeoidea</taxon>
        <taxon>Penaeidae</taxon>
        <taxon>Penaeus</taxon>
    </lineage>
</organism>
<dbReference type="GO" id="GO:0008270">
    <property type="term" value="F:zinc ion binding"/>
    <property type="evidence" value="ECO:0007669"/>
    <property type="project" value="UniProtKB-UniRule"/>
</dbReference>
<proteinExistence type="inferred from homology"/>
<dbReference type="InterPro" id="IPR045357">
    <property type="entry name" value="Aminopeptidase_N-like_N"/>
</dbReference>
<dbReference type="STRING" id="6689.A0A423TKW4"/>
<dbReference type="Gene3D" id="2.60.40.1910">
    <property type="match status" value="1"/>
</dbReference>
<dbReference type="Gene3D" id="1.10.390.10">
    <property type="entry name" value="Neutral Protease Domain 2"/>
    <property type="match status" value="1"/>
</dbReference>
<keyword evidence="7 21" id="KW-0645">Protease</keyword>
<dbReference type="GO" id="GO:0006508">
    <property type="term" value="P:proteolysis"/>
    <property type="evidence" value="ECO:0007669"/>
    <property type="project" value="UniProtKB-KW"/>
</dbReference>
<keyword evidence="16" id="KW-0472">Membrane</keyword>
<protein>
    <recommendedName>
        <fullName evidence="21">Aminopeptidase</fullName>
        <ecNumber evidence="21">3.4.11.-</ecNumber>
    </recommendedName>
</protein>
<keyword evidence="8" id="KW-0812">Transmembrane</keyword>
<evidence type="ECO:0000256" key="2">
    <source>
        <dbReference type="ARBA" id="ARBA00004609"/>
    </source>
</evidence>
<keyword evidence="17" id="KW-0325">Glycoprotein</keyword>
<gene>
    <name evidence="26" type="ORF">C7M84_004251</name>
</gene>
<dbReference type="OrthoDB" id="6346443at2759"/>
<feature type="compositionally biased region" description="Basic and acidic residues" evidence="22">
    <location>
        <begin position="88"/>
        <end position="98"/>
    </location>
</feature>
<keyword evidence="6" id="KW-0449">Lipoprotein</keyword>
<reference evidence="26 27" key="2">
    <citation type="submission" date="2019-01" db="EMBL/GenBank/DDBJ databases">
        <title>The decoding of complex shrimp genome reveals the adaptation for benthos swimmer, frequently molting mechanism and breeding impact on genome.</title>
        <authorList>
            <person name="Sun Y."/>
            <person name="Gao Y."/>
            <person name="Yu Y."/>
        </authorList>
    </citation>
    <scope>NUCLEOTIDE SEQUENCE [LARGE SCALE GENOMIC DNA]</scope>
    <source>
        <tissue evidence="26">Muscle</tissue>
    </source>
</reference>
<comment type="cofactor">
    <cofactor evidence="19 21">
        <name>Zn(2+)</name>
        <dbReference type="ChEBI" id="CHEBI:29105"/>
    </cofactor>
    <text evidence="19 21">Binds 1 zinc ion per subunit.</text>
</comment>
<feature type="domain" description="Peptidase M1 membrane alanine aminopeptidase" evidence="23">
    <location>
        <begin position="375"/>
        <end position="598"/>
    </location>
</feature>
<dbReference type="FunFam" id="2.60.40.1730:FF:000012">
    <property type="entry name" value="Aminopeptidase N"/>
    <property type="match status" value="1"/>
</dbReference>
<dbReference type="CDD" id="cd09601">
    <property type="entry name" value="M1_APN-Q_like"/>
    <property type="match status" value="1"/>
</dbReference>
<sequence length="784" mass="88804">MASLSAGPSLTCSAAVTVTLAALSMLPHSHLSLAVPTEHSWLPDDEPVTILGPVQPQDSEVDAKWTRNDLNSTSKIKTQAETNLLPEDITKNPVERDPGASTATPPSTDEVTEDTTEQGAKDTQEGNGTQGDPAGSNPEMRLPGNVKPLHYVIKLQPFINGNTSVHGFMEVEIEVLERTQTITLHGDKMDCDMNSVKLVASDKKRIVLDSIVIDYRQQFMVIRLNSTLEANRRYNLSMSFNYYLLEEPKGAFKTQFTNSAGMLSAVASTLLQPVYARRAFPCFDEPGLKATFDIHIAREKHMSAISNMPLLDTTPMEGQEGWVVDRFNTSVPMSTYQVAFVVSELGYLNCTMQRDVQIRVWARPELLPLTTYAQALVPRLFKFLEDYLGVPYPLPKLDIVTLPSSFPIAFEAWGLILNYDENVILYDAETSTQEHKTKLATLLAHELAHQWFGNLVTPFWWTDFWLSEGFASYFATLALREVEPSWKMEERMILKTLHEVFRHDGLLNHPALRIPMFNPSDPHGAFSRITYQKGESIIRMMNGFLTEDSFRKGIVSFLRAKKYKTATSDDLWHHLTLQAHMDGTLSRDMSVKGLMNTWTLQVGYPVVKVVRSPDGTSANVTQKLYLARGPFDRNDTLDHKWWIPLTYTSQGEADFSRTHDITWMKDSEDSITITNLPPKDQWVIFNLQETGYYRVNYDDHNWDLLTQQLKNDHRVIDVKNQVQLVDDVMNLGVAGDLSFRVVLDLINSLKNTTDLNGFVVISNLEYMNLMLSSTPIYEKFQVRL</sequence>
<evidence type="ECO:0000256" key="20">
    <source>
        <dbReference type="PIRSR" id="PIRSR634016-4"/>
    </source>
</evidence>
<keyword evidence="6" id="KW-0336">GPI-anchor</keyword>
<dbReference type="Pfam" id="PF01433">
    <property type="entry name" value="Peptidase_M1"/>
    <property type="match status" value="1"/>
</dbReference>
<evidence type="ECO:0000313" key="26">
    <source>
        <dbReference type="EMBL" id="ROT77089.1"/>
    </source>
</evidence>
<evidence type="ECO:0000256" key="1">
    <source>
        <dbReference type="ARBA" id="ARBA00004606"/>
    </source>
</evidence>
<evidence type="ECO:0000256" key="5">
    <source>
        <dbReference type="ARBA" id="ARBA00022475"/>
    </source>
</evidence>